<proteinExistence type="inferred from homology"/>
<dbReference type="RefSeq" id="WP_285191196.1">
    <property type="nucleotide sequence ID" value="NZ_CP126981.1"/>
</dbReference>
<reference evidence="5 6" key="1">
    <citation type="journal article" date="2023" name="Microbiol. Resour. Announc.">
        <title>Complete Genome Sequence of Mycobacterium wuenschmanii, a novel Nontuberculous Mycobacterium Isolated from a captive population of Amazon Milk Frogs.</title>
        <authorList>
            <person name="Hicks J."/>
            <person name="Zeineldin M."/>
            <person name="Ward H."/>
            <person name="Wuenschmann A."/>
            <person name="Camp P."/>
            <person name="Farrell D."/>
            <person name="Lehman K."/>
            <person name="Thacker T."/>
            <person name="Cuthbert E."/>
        </authorList>
    </citation>
    <scope>NUCLEOTIDE SEQUENCE [LARGE SCALE GENOMIC DNA]</scope>
    <source>
        <strain evidence="5 6">Wuenschmanii</strain>
    </source>
</reference>
<evidence type="ECO:0000256" key="1">
    <source>
        <dbReference type="ARBA" id="ARBA00010652"/>
    </source>
</evidence>
<keyword evidence="6" id="KW-1185">Reference proteome</keyword>
<dbReference type="Pfam" id="PF00823">
    <property type="entry name" value="PPE"/>
    <property type="match status" value="1"/>
</dbReference>
<dbReference type="EMBL" id="CP126981">
    <property type="protein sequence ID" value="WIM90424.1"/>
    <property type="molecule type" value="Genomic_DNA"/>
</dbReference>
<dbReference type="Proteomes" id="UP001236585">
    <property type="component" value="Chromosome"/>
</dbReference>
<dbReference type="InterPro" id="IPR000030">
    <property type="entry name" value="PPE_dom"/>
</dbReference>
<dbReference type="Gene3D" id="1.20.1260.20">
    <property type="entry name" value="PPE superfamily"/>
    <property type="match status" value="1"/>
</dbReference>
<dbReference type="PANTHER" id="PTHR46766:SF1">
    <property type="entry name" value="GLUTAMINE-RICH PROTEIN 2"/>
    <property type="match status" value="1"/>
</dbReference>
<evidence type="ECO:0000313" key="5">
    <source>
        <dbReference type="EMBL" id="WIM90424.1"/>
    </source>
</evidence>
<protein>
    <submittedName>
        <fullName evidence="5">PPE family protein</fullName>
    </submittedName>
</protein>
<gene>
    <name evidence="5" type="ORF">PT015_20100</name>
</gene>
<dbReference type="InterPro" id="IPR038332">
    <property type="entry name" value="PPE_sf"/>
</dbReference>
<dbReference type="PANTHER" id="PTHR46766">
    <property type="entry name" value="GLUTAMINE-RICH PROTEIN 2"/>
    <property type="match status" value="1"/>
</dbReference>
<evidence type="ECO:0000256" key="2">
    <source>
        <dbReference type="SAM" id="MobiDB-lite"/>
    </source>
</evidence>
<organism evidence="5 6">
    <name type="scientific">Candidatus Mycobacterium wuenschmannii</name>
    <dbReference type="NCBI Taxonomy" id="3027808"/>
    <lineage>
        <taxon>Bacteria</taxon>
        <taxon>Bacillati</taxon>
        <taxon>Actinomycetota</taxon>
        <taxon>Actinomycetes</taxon>
        <taxon>Mycobacteriales</taxon>
        <taxon>Mycobacteriaceae</taxon>
        <taxon>Mycobacterium</taxon>
    </lineage>
</organism>
<dbReference type="InterPro" id="IPR022171">
    <property type="entry name" value="PPE_C"/>
</dbReference>
<evidence type="ECO:0000259" key="4">
    <source>
        <dbReference type="Pfam" id="PF12484"/>
    </source>
</evidence>
<feature type="domain" description="PPE family C-terminal" evidence="4">
    <location>
        <begin position="327"/>
        <end position="407"/>
    </location>
</feature>
<feature type="domain" description="PPE" evidence="3">
    <location>
        <begin position="2"/>
        <end position="164"/>
    </location>
</feature>
<evidence type="ECO:0000259" key="3">
    <source>
        <dbReference type="Pfam" id="PF00823"/>
    </source>
</evidence>
<dbReference type="Pfam" id="PF12484">
    <property type="entry name" value="PPE-SVP"/>
    <property type="match status" value="1"/>
</dbReference>
<accession>A0ABY8W3I5</accession>
<comment type="similarity">
    <text evidence="1">Belongs to the mycobacterial PPE family.</text>
</comment>
<dbReference type="SUPFAM" id="SSF140459">
    <property type="entry name" value="PE/PPE dimer-like"/>
    <property type="match status" value="1"/>
</dbReference>
<evidence type="ECO:0000313" key="6">
    <source>
        <dbReference type="Proteomes" id="UP001236585"/>
    </source>
</evidence>
<name>A0ABY8W3I5_9MYCO</name>
<feature type="region of interest" description="Disordered" evidence="2">
    <location>
        <begin position="165"/>
        <end position="186"/>
    </location>
</feature>
<sequence>MDFGALPPEINSGRMYSGPGSAPLRTASAAWNLLAAELDSAAIQYQNTINVLSDDDWRGPTSATMAAAVAPYIAWMTAAGAQAEQAAAQASAAATAFETAFALMIPPPVIAANRAQLAMLVATNVIGQNTAAIAATEALYGEMWAQDAGAMYGYAGSSATATKVKPFTQPPETSNPAAQALQGSAVSQSQAASTGTGVQSQLQQVLSNVPSSLQQLTSPIPAAATPAAPNDFGFLGQLLNFLDGADGNSIGTFLNSSLTNGFVSAGYTSPALIAPAVFSALADVNSVGPGETAPGGAGVTAAIKPPPAPMPMPTSLPGGGVSANAYGSTLVGKLSVPPTWTATAQVANHSGVTYAGGGWTNAVGPQGGGTGAVPAGMPGMPGASANRSGAFGHGPRYGNRLTVMGRPLSGG</sequence>
<feature type="compositionally biased region" description="Low complexity" evidence="2">
    <location>
        <begin position="177"/>
        <end position="186"/>
    </location>
</feature>